<keyword evidence="3" id="KW-1185">Reference proteome</keyword>
<feature type="compositionally biased region" description="Gly residues" evidence="1">
    <location>
        <begin position="515"/>
        <end position="537"/>
    </location>
</feature>
<feature type="region of interest" description="Disordered" evidence="1">
    <location>
        <begin position="1"/>
        <end position="65"/>
    </location>
</feature>
<sequence length="964" mass="95363">MADDENDGSNSSNDESKDGSGGGNDESKDGSGGGNDESKDGSDGEGGSGGDDSNVVDPDVTSGRTNLSRATYEEILFTIAGVGKDLNKILDTGSGTKGWLQFDTGDGGRVATSYTTQNWADKPWFRVVYNDALLADWRTAVGEIDSYMPQVTAARVGTIDWVQAADGVGMIRHYVNWLDGAREKTAGWISRLDSPDAEFKGRAAYAIQGHVRQINFLLDDLYKQITHRNPSPAEGLVDVTSGLLLFGSEMGTAWDSVSGGLVNAIENALTLVVKNVWAYVTGSGLVSGDPNYLLPYFKDKSEGLEYINYVLSSYDSRTASAGKGLSLHTPDGVGQGPAPGTTWTPPPLPEGITSLKADLRSELGWSWINKAVSESVRAQLQPLNEAARKAAARLEEVFVIANPPFKDLYDKTPPTIGTAGGGPDGKGGGDGPDLKFDPDGKGGGDGPDLKFNPDGKGGGDGPDLKFNPDGKGGGDGPELKFNPDGKGGGGSGANGGVNFPGGGSGANGGLNFDQPGGGSGGPGVGLNAPGGGSGANGGVNFDQPGGGSGGPGVGLNAPGGGSGANGGVNFPGGGSDPNGVNFNAPGGGSDANGGLNFDQPGGGSGGPGVGLNAPGGGSDPFVSDPNGRGSGGLPLTPFGGVPGSGGSTNPGSGRRPPGLGFNAPFGGGRPGDGGVNLNRNRGEGWEPEDPSAQFNSPKSNVPEFPGSRDGGGLNLDLPKGGNGGSGFTPSPGDGGGSKFTSPADGGGHAELNLPSGGGGGSGLPGAGGVGAGQSSFGEGANFAAAGGSGFGGEGWSDWSGDLGGGSRDGAGGGGSDQRQAGSGMPMMPPMMPPMGGMGGMGGAGGGGGNGDRERERQTWLSEDEEVWGAHLAAGDGVIGRPDGGYRVTDDAPVPTHVHAPAKASSGKGKAGKPAKRTTGAPEAVESAEGSNPAEPANPARRTTGAPEFVESAEGSNPDSAKSTG</sequence>
<organism evidence="2 3">
    <name type="scientific">Saccharopolyspora shandongensis</name>
    <dbReference type="NCBI Taxonomy" id="418495"/>
    <lineage>
        <taxon>Bacteria</taxon>
        <taxon>Bacillati</taxon>
        <taxon>Actinomycetota</taxon>
        <taxon>Actinomycetes</taxon>
        <taxon>Pseudonocardiales</taxon>
        <taxon>Pseudonocardiaceae</taxon>
        <taxon>Saccharopolyspora</taxon>
    </lineage>
</organism>
<feature type="compositionally biased region" description="Gly residues" evidence="1">
    <location>
        <begin position="600"/>
        <end position="618"/>
    </location>
</feature>
<dbReference type="AlphaFoldDB" id="A0A1H3U1V9"/>
<feature type="compositionally biased region" description="Gly residues" evidence="1">
    <location>
        <begin position="665"/>
        <end position="674"/>
    </location>
</feature>
<feature type="compositionally biased region" description="Low complexity" evidence="1">
    <location>
        <begin position="772"/>
        <end position="785"/>
    </location>
</feature>
<feature type="compositionally biased region" description="Gly residues" evidence="1">
    <location>
        <begin position="835"/>
        <end position="849"/>
    </location>
</feature>
<feature type="compositionally biased region" description="Gly residues" evidence="1">
    <location>
        <begin position="418"/>
        <end position="431"/>
    </location>
</feature>
<evidence type="ECO:0000313" key="3">
    <source>
        <dbReference type="Proteomes" id="UP000199529"/>
    </source>
</evidence>
<feature type="compositionally biased region" description="Low complexity" evidence="1">
    <location>
        <begin position="816"/>
        <end position="825"/>
    </location>
</feature>
<feature type="compositionally biased region" description="Gly residues" evidence="1">
    <location>
        <begin position="19"/>
        <end position="35"/>
    </location>
</feature>
<feature type="region of interest" description="Disordered" evidence="1">
    <location>
        <begin position="405"/>
        <end position="964"/>
    </location>
</feature>
<feature type="compositionally biased region" description="Gly residues" evidence="1">
    <location>
        <begin position="485"/>
        <end position="508"/>
    </location>
</feature>
<dbReference type="STRING" id="418495.SAMN05216215_11018"/>
<feature type="compositionally biased region" description="Gly residues" evidence="1">
    <location>
        <begin position="544"/>
        <end position="576"/>
    </location>
</feature>
<protein>
    <submittedName>
        <fullName evidence="2">Uncharacterized protein</fullName>
    </submittedName>
</protein>
<gene>
    <name evidence="2" type="ORF">SAMN05216215_11018</name>
</gene>
<feature type="compositionally biased region" description="Gly residues" evidence="1">
    <location>
        <begin position="755"/>
        <end position="771"/>
    </location>
</feature>
<proteinExistence type="predicted"/>
<evidence type="ECO:0000313" key="2">
    <source>
        <dbReference type="EMBL" id="SDZ56322.1"/>
    </source>
</evidence>
<dbReference type="EMBL" id="FNOK01000101">
    <property type="protein sequence ID" value="SDZ56322.1"/>
    <property type="molecule type" value="Genomic_DNA"/>
</dbReference>
<reference evidence="3" key="1">
    <citation type="submission" date="2016-10" db="EMBL/GenBank/DDBJ databases">
        <authorList>
            <person name="Varghese N."/>
            <person name="Submissions S."/>
        </authorList>
    </citation>
    <scope>NUCLEOTIDE SEQUENCE [LARGE SCALE GENOMIC DNA]</scope>
    <source>
        <strain evidence="3">CGMCC 4.3530</strain>
    </source>
</reference>
<feature type="compositionally biased region" description="Basic and acidic residues" evidence="1">
    <location>
        <begin position="432"/>
        <end position="453"/>
    </location>
</feature>
<dbReference type="RefSeq" id="WP_177227061.1">
    <property type="nucleotide sequence ID" value="NZ_FNOK01000101.1"/>
</dbReference>
<evidence type="ECO:0000256" key="1">
    <source>
        <dbReference type="SAM" id="MobiDB-lite"/>
    </source>
</evidence>
<feature type="compositionally biased region" description="Polar residues" evidence="1">
    <location>
        <begin position="953"/>
        <end position="964"/>
    </location>
</feature>
<feature type="compositionally biased region" description="Low complexity" evidence="1">
    <location>
        <begin position="649"/>
        <end position="658"/>
    </location>
</feature>
<feature type="compositionally biased region" description="Gly residues" evidence="1">
    <location>
        <begin position="720"/>
        <end position="737"/>
    </location>
</feature>
<feature type="compositionally biased region" description="Gly residues" evidence="1">
    <location>
        <begin position="801"/>
        <end position="815"/>
    </location>
</feature>
<dbReference type="Proteomes" id="UP000199529">
    <property type="component" value="Unassembled WGS sequence"/>
</dbReference>
<accession>A0A1H3U1V9</accession>
<name>A0A1H3U1V9_9PSEU</name>